<feature type="transmembrane region" description="Helical" evidence="4">
    <location>
        <begin position="165"/>
        <end position="183"/>
    </location>
</feature>
<dbReference type="InterPro" id="IPR050469">
    <property type="entry name" value="Diguanylate_Cyclase"/>
</dbReference>
<evidence type="ECO:0000313" key="6">
    <source>
        <dbReference type="EMBL" id="RNF52699.1"/>
    </source>
</evidence>
<dbReference type="AlphaFoldDB" id="A0A3M8Q9E9"/>
<feature type="transmembrane region" description="Helical" evidence="4">
    <location>
        <begin position="113"/>
        <end position="132"/>
    </location>
</feature>
<keyword evidence="7" id="KW-1185">Reference proteome</keyword>
<dbReference type="CDD" id="cd01949">
    <property type="entry name" value="GGDEF"/>
    <property type="match status" value="1"/>
</dbReference>
<comment type="caution">
    <text evidence="6">The sequence shown here is derived from an EMBL/GenBank/DDBJ whole genome shotgun (WGS) entry which is preliminary data.</text>
</comment>
<dbReference type="Gene3D" id="3.30.70.270">
    <property type="match status" value="1"/>
</dbReference>
<evidence type="ECO:0000256" key="1">
    <source>
        <dbReference type="ARBA" id="ARBA00001946"/>
    </source>
</evidence>
<dbReference type="Pfam" id="PF00990">
    <property type="entry name" value="GGDEF"/>
    <property type="match status" value="1"/>
</dbReference>
<organism evidence="6 7">
    <name type="scientific">Marinomonas hwangdonensis</name>
    <dbReference type="NCBI Taxonomy" id="1053647"/>
    <lineage>
        <taxon>Bacteria</taxon>
        <taxon>Pseudomonadati</taxon>
        <taxon>Pseudomonadota</taxon>
        <taxon>Gammaproteobacteria</taxon>
        <taxon>Oceanospirillales</taxon>
        <taxon>Oceanospirillaceae</taxon>
        <taxon>Marinomonas</taxon>
    </lineage>
</organism>
<dbReference type="PANTHER" id="PTHR45138">
    <property type="entry name" value="REGULATORY COMPONENTS OF SENSORY TRANSDUCTION SYSTEM"/>
    <property type="match status" value="1"/>
</dbReference>
<protein>
    <recommendedName>
        <fullName evidence="2">diguanylate cyclase</fullName>
        <ecNumber evidence="2">2.7.7.65</ecNumber>
    </recommendedName>
</protein>
<dbReference type="PROSITE" id="PS50887">
    <property type="entry name" value="GGDEF"/>
    <property type="match status" value="1"/>
</dbReference>
<dbReference type="EMBL" id="RIZG01000001">
    <property type="protein sequence ID" value="RNF52699.1"/>
    <property type="molecule type" value="Genomic_DNA"/>
</dbReference>
<dbReference type="GO" id="GO:1902201">
    <property type="term" value="P:negative regulation of bacterial-type flagellum-dependent cell motility"/>
    <property type="evidence" value="ECO:0007669"/>
    <property type="project" value="TreeGrafter"/>
</dbReference>
<dbReference type="InterPro" id="IPR043128">
    <property type="entry name" value="Rev_trsase/Diguanyl_cyclase"/>
</dbReference>
<feature type="transmembrane region" description="Helical" evidence="4">
    <location>
        <begin position="139"/>
        <end position="159"/>
    </location>
</feature>
<dbReference type="SUPFAM" id="SSF55073">
    <property type="entry name" value="Nucleotide cyclase"/>
    <property type="match status" value="1"/>
</dbReference>
<dbReference type="InterPro" id="IPR029787">
    <property type="entry name" value="Nucleotide_cyclase"/>
</dbReference>
<dbReference type="FunFam" id="3.30.70.270:FF:000001">
    <property type="entry name" value="Diguanylate cyclase domain protein"/>
    <property type="match status" value="1"/>
</dbReference>
<reference evidence="6 7" key="1">
    <citation type="journal article" date="2012" name="Int. J. Syst. Evol. Microbiol.">
        <title>Marinomonas hwangdonensis sp. nov., isolated from seawater.</title>
        <authorList>
            <person name="Jung Y.T."/>
            <person name="Oh T.K."/>
            <person name="Yoon J.H."/>
        </authorList>
    </citation>
    <scope>NUCLEOTIDE SEQUENCE [LARGE SCALE GENOMIC DNA]</scope>
    <source>
        <strain evidence="6 7">HDW-15</strain>
    </source>
</reference>
<evidence type="ECO:0000313" key="7">
    <source>
        <dbReference type="Proteomes" id="UP000280507"/>
    </source>
</evidence>
<comment type="catalytic activity">
    <reaction evidence="3">
        <text>2 GTP = 3',3'-c-di-GMP + 2 diphosphate</text>
        <dbReference type="Rhea" id="RHEA:24898"/>
        <dbReference type="ChEBI" id="CHEBI:33019"/>
        <dbReference type="ChEBI" id="CHEBI:37565"/>
        <dbReference type="ChEBI" id="CHEBI:58805"/>
        <dbReference type="EC" id="2.7.7.65"/>
    </reaction>
</comment>
<dbReference type="EC" id="2.7.7.65" evidence="2"/>
<keyword evidence="4" id="KW-1133">Transmembrane helix</keyword>
<feature type="transmembrane region" description="Helical" evidence="4">
    <location>
        <begin position="58"/>
        <end position="81"/>
    </location>
</feature>
<dbReference type="NCBIfam" id="TIGR00254">
    <property type="entry name" value="GGDEF"/>
    <property type="match status" value="1"/>
</dbReference>
<feature type="domain" description="GGDEF" evidence="5">
    <location>
        <begin position="228"/>
        <end position="356"/>
    </location>
</feature>
<keyword evidence="4" id="KW-0472">Membrane</keyword>
<name>A0A3M8Q9E9_9GAMM</name>
<gene>
    <name evidence="6" type="ORF">EBI00_00845</name>
</gene>
<evidence type="ECO:0000256" key="4">
    <source>
        <dbReference type="SAM" id="Phobius"/>
    </source>
</evidence>
<keyword evidence="4" id="KW-0812">Transmembrane</keyword>
<evidence type="ECO:0000256" key="2">
    <source>
        <dbReference type="ARBA" id="ARBA00012528"/>
    </source>
</evidence>
<evidence type="ECO:0000259" key="5">
    <source>
        <dbReference type="PROSITE" id="PS50887"/>
    </source>
</evidence>
<comment type="cofactor">
    <cofactor evidence="1">
        <name>Mg(2+)</name>
        <dbReference type="ChEBI" id="CHEBI:18420"/>
    </cofactor>
</comment>
<accession>A0A3M8Q9E9</accession>
<evidence type="ECO:0000256" key="3">
    <source>
        <dbReference type="ARBA" id="ARBA00034247"/>
    </source>
</evidence>
<dbReference type="InterPro" id="IPR000160">
    <property type="entry name" value="GGDEF_dom"/>
</dbReference>
<dbReference type="GO" id="GO:0052621">
    <property type="term" value="F:diguanylate cyclase activity"/>
    <property type="evidence" value="ECO:0007669"/>
    <property type="project" value="UniProtKB-EC"/>
</dbReference>
<dbReference type="GO" id="GO:0005886">
    <property type="term" value="C:plasma membrane"/>
    <property type="evidence" value="ECO:0007669"/>
    <property type="project" value="TreeGrafter"/>
</dbReference>
<feature type="transmembrane region" description="Helical" evidence="4">
    <location>
        <begin position="88"/>
        <end position="107"/>
    </location>
</feature>
<proteinExistence type="predicted"/>
<dbReference type="Proteomes" id="UP000280507">
    <property type="component" value="Unassembled WGS sequence"/>
</dbReference>
<sequence>MGRLLKVRRSVLIKYLERGFGIQYTHPDFRFRGFLFSALVLISLTLVFFTYYNIFIDFFVPMLVANLIALIFCLMGGYYLLVRKQPKIAAVILQLLVSIDSFFLILISGNEEFALVFAFLTPVMGIFLLGYLWGAILSIINFAAIFYFCFTQMETWGPVFFDTASLIHFSVIYLVILIVSFFYDSSRRKAYQMMEEANFKLSELATTDALTTLRNRRYLEDCLMSSKKNHYIAMIDVDNFKQVNDLLGHDQGDKVLIELARVLKETVAQNDIVGRWGGEEFVIIFAEHNATQLQATLEKLNQAVASHDFGIKRDVTVSIGSTNHNAASHRDSIRTVDQALYTAKANGKNRYCIMTEAT</sequence>
<dbReference type="PANTHER" id="PTHR45138:SF9">
    <property type="entry name" value="DIGUANYLATE CYCLASE DGCM-RELATED"/>
    <property type="match status" value="1"/>
</dbReference>
<dbReference type="GO" id="GO:0043709">
    <property type="term" value="P:cell adhesion involved in single-species biofilm formation"/>
    <property type="evidence" value="ECO:0007669"/>
    <property type="project" value="TreeGrafter"/>
</dbReference>
<dbReference type="SMART" id="SM00267">
    <property type="entry name" value="GGDEF"/>
    <property type="match status" value="1"/>
</dbReference>
<feature type="transmembrane region" description="Helical" evidence="4">
    <location>
        <begin position="33"/>
        <end position="52"/>
    </location>
</feature>